<feature type="region of interest" description="Disordered" evidence="1">
    <location>
        <begin position="101"/>
        <end position="123"/>
    </location>
</feature>
<organism evidence="2 3">
    <name type="scientific">Thelohanellus kitauei</name>
    <name type="common">Myxosporean</name>
    <dbReference type="NCBI Taxonomy" id="669202"/>
    <lineage>
        <taxon>Eukaryota</taxon>
        <taxon>Metazoa</taxon>
        <taxon>Cnidaria</taxon>
        <taxon>Myxozoa</taxon>
        <taxon>Myxosporea</taxon>
        <taxon>Bivalvulida</taxon>
        <taxon>Platysporina</taxon>
        <taxon>Myxobolidae</taxon>
        <taxon>Thelohanellus</taxon>
    </lineage>
</organism>
<gene>
    <name evidence="2" type="ORF">RF11_05525</name>
</gene>
<evidence type="ECO:0000313" key="3">
    <source>
        <dbReference type="Proteomes" id="UP000031668"/>
    </source>
</evidence>
<comment type="caution">
    <text evidence="2">The sequence shown here is derived from an EMBL/GenBank/DDBJ whole genome shotgun (WGS) entry which is preliminary data.</text>
</comment>
<name>A0A0C2MCR3_THEKT</name>
<evidence type="ECO:0000256" key="1">
    <source>
        <dbReference type="SAM" id="MobiDB-lite"/>
    </source>
</evidence>
<keyword evidence="3" id="KW-1185">Reference proteome</keyword>
<feature type="compositionally biased region" description="Basic and acidic residues" evidence="1">
    <location>
        <begin position="107"/>
        <end position="120"/>
    </location>
</feature>
<dbReference type="Proteomes" id="UP000031668">
    <property type="component" value="Unassembled WGS sequence"/>
</dbReference>
<feature type="region of interest" description="Disordered" evidence="1">
    <location>
        <begin position="1"/>
        <end position="26"/>
    </location>
</feature>
<feature type="compositionally biased region" description="Polar residues" evidence="1">
    <location>
        <begin position="15"/>
        <end position="26"/>
    </location>
</feature>
<proteinExistence type="predicted"/>
<reference evidence="2 3" key="1">
    <citation type="journal article" date="2014" name="Genome Biol. Evol.">
        <title>The genome of the myxosporean Thelohanellus kitauei shows adaptations to nutrient acquisition within its fish host.</title>
        <authorList>
            <person name="Yang Y."/>
            <person name="Xiong J."/>
            <person name="Zhou Z."/>
            <person name="Huo F."/>
            <person name="Miao W."/>
            <person name="Ran C."/>
            <person name="Liu Y."/>
            <person name="Zhang J."/>
            <person name="Feng J."/>
            <person name="Wang M."/>
            <person name="Wang M."/>
            <person name="Wang L."/>
            <person name="Yao B."/>
        </authorList>
    </citation>
    <scope>NUCLEOTIDE SEQUENCE [LARGE SCALE GENOMIC DNA]</scope>
    <source>
        <strain evidence="2">Wuqing</strain>
    </source>
</reference>
<dbReference type="AlphaFoldDB" id="A0A0C2MCR3"/>
<accession>A0A0C2MCR3</accession>
<evidence type="ECO:0000313" key="2">
    <source>
        <dbReference type="EMBL" id="KII62094.1"/>
    </source>
</evidence>
<sequence>MQLQLQRRSEAKNYEQPNNDYTPQTATTHTDLKQVNYRNHEFTTFPTVPYVFELKRPVVQNPKSPPAALQRGDNELEILVESINLKYQELGSLINKLNQYISPDSGRPPRDTGIKIDRSNKPTQVLNPNMQNIFANQQQELSQSGTSY</sequence>
<dbReference type="EMBL" id="JWZT01005111">
    <property type="protein sequence ID" value="KII62094.1"/>
    <property type="molecule type" value="Genomic_DNA"/>
</dbReference>
<protein>
    <submittedName>
        <fullName evidence="2">Uncharacterized protein</fullName>
    </submittedName>
</protein>